<feature type="domain" description="Hydantoinase A/oxoprolinase" evidence="1">
    <location>
        <begin position="208"/>
        <end position="504"/>
    </location>
</feature>
<protein>
    <submittedName>
        <fullName evidence="4">Hydantoinase/oxoprolinase family protein</fullName>
    </submittedName>
</protein>
<feature type="domain" description="Acetophenone carboxylase-like C-terminal" evidence="3">
    <location>
        <begin position="538"/>
        <end position="691"/>
    </location>
</feature>
<dbReference type="Pfam" id="PF05378">
    <property type="entry name" value="Hydant_A_N"/>
    <property type="match status" value="1"/>
</dbReference>
<dbReference type="RefSeq" id="WP_301588438.1">
    <property type="nucleotide sequence ID" value="NZ_JAPFQI010000001.1"/>
</dbReference>
<feature type="domain" description="Hydantoinase/oxoprolinase N-terminal" evidence="2">
    <location>
        <begin position="6"/>
        <end position="187"/>
    </location>
</feature>
<evidence type="ECO:0000313" key="4">
    <source>
        <dbReference type="EMBL" id="MCW8084738.1"/>
    </source>
</evidence>
<evidence type="ECO:0000259" key="1">
    <source>
        <dbReference type="Pfam" id="PF01968"/>
    </source>
</evidence>
<comment type="caution">
    <text evidence="4">The sequence shown here is derived from an EMBL/GenBank/DDBJ whole genome shotgun (WGS) entry which is preliminary data.</text>
</comment>
<dbReference type="InterPro" id="IPR008040">
    <property type="entry name" value="Hydant_A_N"/>
</dbReference>
<reference evidence="4 5" key="1">
    <citation type="submission" date="2022-10" db="EMBL/GenBank/DDBJ databases">
        <title>Roseococcus glaciei nov., sp. nov., isolated from glacier.</title>
        <authorList>
            <person name="Liu Q."/>
            <person name="Xin Y.-H."/>
        </authorList>
    </citation>
    <scope>NUCLEOTIDE SEQUENCE [LARGE SCALE GENOMIC DNA]</scope>
    <source>
        <strain evidence="4 5">MDT2-1-1</strain>
    </source>
</reference>
<name>A0ABT3NRF6_9PROT</name>
<dbReference type="PANTHER" id="PTHR11365:SF23">
    <property type="entry name" value="HYPOTHETICAL 5-OXOPROLINASE (EUROFUNG)-RELATED"/>
    <property type="match status" value="1"/>
</dbReference>
<organism evidence="4 5">
    <name type="scientific">Sabulicella glaciei</name>
    <dbReference type="NCBI Taxonomy" id="2984948"/>
    <lineage>
        <taxon>Bacteria</taxon>
        <taxon>Pseudomonadati</taxon>
        <taxon>Pseudomonadota</taxon>
        <taxon>Alphaproteobacteria</taxon>
        <taxon>Acetobacterales</taxon>
        <taxon>Acetobacteraceae</taxon>
        <taxon>Sabulicella</taxon>
    </lineage>
</organism>
<dbReference type="Pfam" id="PF01968">
    <property type="entry name" value="Hydantoinase_A"/>
    <property type="match status" value="1"/>
</dbReference>
<dbReference type="Proteomes" id="UP001526430">
    <property type="component" value="Unassembled WGS sequence"/>
</dbReference>
<dbReference type="PANTHER" id="PTHR11365">
    <property type="entry name" value="5-OXOPROLINASE RELATED"/>
    <property type="match status" value="1"/>
</dbReference>
<accession>A0ABT3NRF6</accession>
<dbReference type="Pfam" id="PF19278">
    <property type="entry name" value="Hydant_A_C"/>
    <property type="match status" value="1"/>
</dbReference>
<evidence type="ECO:0000259" key="3">
    <source>
        <dbReference type="Pfam" id="PF19278"/>
    </source>
</evidence>
<proteinExistence type="predicted"/>
<dbReference type="InterPro" id="IPR002821">
    <property type="entry name" value="Hydantoinase_A"/>
</dbReference>
<evidence type="ECO:0000259" key="2">
    <source>
        <dbReference type="Pfam" id="PF05378"/>
    </source>
</evidence>
<dbReference type="EMBL" id="JAPFQI010000001">
    <property type="protein sequence ID" value="MCW8084738.1"/>
    <property type="molecule type" value="Genomic_DNA"/>
</dbReference>
<dbReference type="InterPro" id="IPR049517">
    <property type="entry name" value="ACX-like_C"/>
</dbReference>
<evidence type="ECO:0000313" key="5">
    <source>
        <dbReference type="Proteomes" id="UP001526430"/>
    </source>
</evidence>
<sequence>MVSDVRLAADIGGTFTDVALEARTGEEHHQRWTAKVLTTPRAPEQGVLEGVRVVLEKAGFSAGDLSLMIHGTTLATNALIERKGARTALITTEGFRDVLALGNESRYDQYDLNISLPEPLVPRRWRLPVPERLDNTGVVLRPLDEAALRALVPVLREEAIEAIAVGFLHAFVNPAHERRAAAILAEELPGIPVSLSSEVSPEMREWERFSTTAANAYVQPLMANYLGRLEEGLRAMGMTAPLFLMLSGGGLTTIATAARFPIRLVESGPAGGAIFSAHVAKERGLDRVLSFDMGGTTAKVCLIDEFAPQASRSFEVARVGRFRKGSGLPLRIPVIEMVEIGAGGGSLAHLDSLGRIQVGPESAGADPGPACYGRGGTHPAVTDANLLLGRYDPESFAGGSMRLDVGASEGAVTEHVGKGLGLEPSMAALGVVEVVDENMANAARVHAIESAKSYEGRSIIAFGGGGPVHGCRVAEKIGVSRILVPSGAGVGSAIGFLRAPVAYEVVRSLYTRFNSFDLAGVNALLADMSAEASSVVAQGSFGAETAEARIAYMRYVGQGHEIAVALPTRALTAEDVASIRAAYDGEYARFYDRPVPGSDVEVLSFAVTVATVVEAVEPAAKVADAPSPAPIRTQRVRDTATGQVADWAIFDRDAMAPGAKVNGPCIVTEAETSTLVGPGWTCRMDGLGYLELVKEAA</sequence>
<keyword evidence="5" id="KW-1185">Reference proteome</keyword>
<gene>
    <name evidence="4" type="ORF">OF850_03790</name>
</gene>
<dbReference type="InterPro" id="IPR045079">
    <property type="entry name" value="Oxoprolinase-like"/>
</dbReference>